<gene>
    <name evidence="2" type="ORF">GBAR_LOCUS13318</name>
</gene>
<reference evidence="2" key="1">
    <citation type="submission" date="2023-03" db="EMBL/GenBank/DDBJ databases">
        <authorList>
            <person name="Steffen K."/>
            <person name="Cardenas P."/>
        </authorList>
    </citation>
    <scope>NUCLEOTIDE SEQUENCE</scope>
</reference>
<name>A0AA35S3E7_GEOBA</name>
<keyword evidence="3" id="KW-1185">Reference proteome</keyword>
<dbReference type="EMBL" id="CASHTH010001975">
    <property type="protein sequence ID" value="CAI8022715.1"/>
    <property type="molecule type" value="Genomic_DNA"/>
</dbReference>
<accession>A0AA35S3E7</accession>
<feature type="signal peptide" evidence="1">
    <location>
        <begin position="1"/>
        <end position="21"/>
    </location>
</feature>
<keyword evidence="1" id="KW-0732">Signal</keyword>
<feature type="non-terminal residue" evidence="2">
    <location>
        <position position="63"/>
    </location>
</feature>
<protein>
    <submittedName>
        <fullName evidence="2">Uncharacterized protein</fullName>
    </submittedName>
</protein>
<sequence length="63" mass="6809">MISASFCFALILCTLLPTTTASLPEPYLLFSTWFTVSRMNLDGSGYTELVSGSVGAQAVDYHL</sequence>
<dbReference type="Proteomes" id="UP001174909">
    <property type="component" value="Unassembled WGS sequence"/>
</dbReference>
<dbReference type="AlphaFoldDB" id="A0AA35S3E7"/>
<feature type="chain" id="PRO_5041301681" evidence="1">
    <location>
        <begin position="22"/>
        <end position="63"/>
    </location>
</feature>
<comment type="caution">
    <text evidence="2">The sequence shown here is derived from an EMBL/GenBank/DDBJ whole genome shotgun (WGS) entry which is preliminary data.</text>
</comment>
<evidence type="ECO:0000313" key="2">
    <source>
        <dbReference type="EMBL" id="CAI8022715.1"/>
    </source>
</evidence>
<organism evidence="2 3">
    <name type="scientific">Geodia barretti</name>
    <name type="common">Barrett's horny sponge</name>
    <dbReference type="NCBI Taxonomy" id="519541"/>
    <lineage>
        <taxon>Eukaryota</taxon>
        <taxon>Metazoa</taxon>
        <taxon>Porifera</taxon>
        <taxon>Demospongiae</taxon>
        <taxon>Heteroscleromorpha</taxon>
        <taxon>Tetractinellida</taxon>
        <taxon>Astrophorina</taxon>
        <taxon>Geodiidae</taxon>
        <taxon>Geodia</taxon>
    </lineage>
</organism>
<evidence type="ECO:0000313" key="3">
    <source>
        <dbReference type="Proteomes" id="UP001174909"/>
    </source>
</evidence>
<evidence type="ECO:0000256" key="1">
    <source>
        <dbReference type="SAM" id="SignalP"/>
    </source>
</evidence>
<proteinExistence type="predicted"/>